<keyword evidence="2" id="KW-1185">Reference proteome</keyword>
<dbReference type="Proteomes" id="UP000279601">
    <property type="component" value="Segment"/>
</dbReference>
<evidence type="ECO:0000313" key="1">
    <source>
        <dbReference type="EMBL" id="SCN45771.1"/>
    </source>
</evidence>
<dbReference type="EMBL" id="LT614807">
    <property type="protein sequence ID" value="SCN45771.1"/>
    <property type="molecule type" value="Genomic_DNA"/>
</dbReference>
<dbReference type="KEGG" id="vg:65109225"/>
<dbReference type="GeneID" id="65109225"/>
<evidence type="ECO:0000313" key="2">
    <source>
        <dbReference type="Proteomes" id="UP000279601"/>
    </source>
</evidence>
<protein>
    <submittedName>
        <fullName evidence="1">Uncharacterized protein</fullName>
    </submittedName>
</protein>
<name>A0A1D3RKK0_9CAUD</name>
<sequence length="145" mass="16913">MLILSNWVDNTALYPPAYIYAGMAKGKAEKQAEAICEELYKFTWGDKKNVLGELREIWRHASILCKLNYDGSVKREVIEKTFGKLQEALIEANNKLVETFKKHQDLNKWYKDHLQVSNAQLKEAVYTYKQAQLCIIEAREILWKS</sequence>
<dbReference type="RefSeq" id="YP_010091693.1">
    <property type="nucleotide sequence ID" value="NC_055726.1"/>
</dbReference>
<accession>A0A1D3RKK0</accession>
<organism evidence="1 2">
    <name type="scientific">Cronobacter phage Pet-CM3-4</name>
    <dbReference type="NCBI Taxonomy" id="1892569"/>
    <lineage>
        <taxon>Viruses</taxon>
        <taxon>Duplodnaviria</taxon>
        <taxon>Heunggongvirae</taxon>
        <taxon>Uroviricota</taxon>
        <taxon>Caudoviricetes</taxon>
        <taxon>Pantevenvirales</taxon>
        <taxon>Straboviridae</taxon>
        <taxon>Tevenvirinae</taxon>
        <taxon>Karamvirus</taxon>
        <taxon>Karamvirus petcm34</taxon>
    </lineage>
</organism>
<reference evidence="2" key="1">
    <citation type="submission" date="2016-09" db="EMBL/GenBank/DDBJ databases">
        <authorList>
            <person name="Kajsik M."/>
        </authorList>
    </citation>
    <scope>NUCLEOTIDE SEQUENCE [LARGE SCALE GENOMIC DNA]</scope>
</reference>
<proteinExistence type="predicted"/>